<dbReference type="InterPro" id="IPR037914">
    <property type="entry name" value="SpoVT-AbrB_sf"/>
</dbReference>
<dbReference type="InterPro" id="IPR007159">
    <property type="entry name" value="SpoVT-AbrB_dom"/>
</dbReference>
<evidence type="ECO:0000259" key="1">
    <source>
        <dbReference type="SMART" id="SM00966"/>
    </source>
</evidence>
<accession>A0A136Q4T4</accession>
<dbReference type="EMBL" id="LSZW01000057">
    <property type="protein sequence ID" value="KXK65685.1"/>
    <property type="molecule type" value="Genomic_DNA"/>
</dbReference>
<organism evidence="2 3">
    <name type="scientific">Christensenella minuta</name>
    <dbReference type="NCBI Taxonomy" id="626937"/>
    <lineage>
        <taxon>Bacteria</taxon>
        <taxon>Bacillati</taxon>
        <taxon>Bacillota</taxon>
        <taxon>Clostridia</taxon>
        <taxon>Christensenellales</taxon>
        <taxon>Christensenellaceae</taxon>
        <taxon>Christensenella</taxon>
    </lineage>
</organism>
<name>A0A136Q4T4_9FIRM</name>
<dbReference type="PANTHER" id="PTHR34860">
    <property type="entry name" value="REPRESSOR-LIKE PROTEIN SSO7C3"/>
    <property type="match status" value="1"/>
</dbReference>
<evidence type="ECO:0000313" key="2">
    <source>
        <dbReference type="EMBL" id="KXK65685.1"/>
    </source>
</evidence>
<protein>
    <submittedName>
        <fullName evidence="2">Transcriptional regulator, AbrB family</fullName>
    </submittedName>
</protein>
<dbReference type="NCBIfam" id="TIGR01439">
    <property type="entry name" value="lp_hng_hel_AbrB"/>
    <property type="match status" value="1"/>
</dbReference>
<feature type="domain" description="SpoVT-AbrB" evidence="1">
    <location>
        <begin position="50"/>
        <end position="94"/>
    </location>
</feature>
<reference evidence="2 3" key="1">
    <citation type="submission" date="2016-02" db="EMBL/GenBank/DDBJ databases">
        <authorList>
            <person name="Wen L."/>
            <person name="He K."/>
            <person name="Yang H."/>
        </authorList>
    </citation>
    <scope>NUCLEOTIDE SEQUENCE [LARGE SCALE GENOMIC DNA]</scope>
    <source>
        <strain evidence="2 3">DSM 22607</strain>
    </source>
</reference>
<comment type="caution">
    <text evidence="2">The sequence shown here is derived from an EMBL/GenBank/DDBJ whole genome shotgun (WGS) entry which is preliminary data.</text>
</comment>
<dbReference type="Gene3D" id="2.10.260.10">
    <property type="match status" value="1"/>
</dbReference>
<dbReference type="GO" id="GO:0003677">
    <property type="term" value="F:DNA binding"/>
    <property type="evidence" value="ECO:0007669"/>
    <property type="project" value="InterPro"/>
</dbReference>
<dbReference type="Proteomes" id="UP000070366">
    <property type="component" value="Unassembled WGS sequence"/>
</dbReference>
<dbReference type="AlphaFoldDB" id="A0A136Q4T4"/>
<evidence type="ECO:0000313" key="3">
    <source>
        <dbReference type="Proteomes" id="UP000070366"/>
    </source>
</evidence>
<dbReference type="InterPro" id="IPR052975">
    <property type="entry name" value="Repressor-like_regulatory"/>
</dbReference>
<gene>
    <name evidence="2" type="ORF">HMPREF3293_01407</name>
</gene>
<sequence>MQKQPGQPGCFLLTGGEMRSMISMKSIISMKSMNFQKGRNRMKGKYMGTVKVGSKGQVVIPKEVRDLFHIEPGETLLLLADINQGIAIVKNDAYLNFAQEVFRAQEKPEEPEG</sequence>
<dbReference type="SUPFAM" id="SSF89447">
    <property type="entry name" value="AbrB/MazE/MraZ-like"/>
    <property type="match status" value="1"/>
</dbReference>
<proteinExistence type="predicted"/>
<keyword evidence="3" id="KW-1185">Reference proteome</keyword>
<dbReference type="PANTHER" id="PTHR34860:SF6">
    <property type="entry name" value="REPRESSOR-LIKE PROTEIN SSO7C3"/>
    <property type="match status" value="1"/>
</dbReference>
<dbReference type="SMART" id="SM00966">
    <property type="entry name" value="SpoVT_AbrB"/>
    <property type="match status" value="1"/>
</dbReference>
<dbReference type="Pfam" id="PF04014">
    <property type="entry name" value="MazE_antitoxin"/>
    <property type="match status" value="1"/>
</dbReference>
<dbReference type="STRING" id="626937.HMPREF3293_01407"/>